<protein>
    <submittedName>
        <fullName evidence="1">Uncharacterized protein</fullName>
    </submittedName>
</protein>
<dbReference type="EMBL" id="KN838585">
    <property type="protein sequence ID" value="KIK03005.1"/>
    <property type="molecule type" value="Genomic_DNA"/>
</dbReference>
<proteinExistence type="predicted"/>
<dbReference type="OrthoDB" id="10648408at2759"/>
<organism evidence="1 2">
    <name type="scientific">Laccaria amethystina LaAM-08-1</name>
    <dbReference type="NCBI Taxonomy" id="1095629"/>
    <lineage>
        <taxon>Eukaryota</taxon>
        <taxon>Fungi</taxon>
        <taxon>Dikarya</taxon>
        <taxon>Basidiomycota</taxon>
        <taxon>Agaricomycotina</taxon>
        <taxon>Agaricomycetes</taxon>
        <taxon>Agaricomycetidae</taxon>
        <taxon>Agaricales</taxon>
        <taxon>Agaricineae</taxon>
        <taxon>Hydnangiaceae</taxon>
        <taxon>Laccaria</taxon>
    </lineage>
</organism>
<dbReference type="AlphaFoldDB" id="A0A0C9WUT2"/>
<accession>A0A0C9WUT2</accession>
<evidence type="ECO:0000313" key="1">
    <source>
        <dbReference type="EMBL" id="KIK03005.1"/>
    </source>
</evidence>
<reference evidence="1 2" key="1">
    <citation type="submission" date="2014-04" db="EMBL/GenBank/DDBJ databases">
        <authorList>
            <consortium name="DOE Joint Genome Institute"/>
            <person name="Kuo A."/>
            <person name="Kohler A."/>
            <person name="Nagy L.G."/>
            <person name="Floudas D."/>
            <person name="Copeland A."/>
            <person name="Barry K.W."/>
            <person name="Cichocki N."/>
            <person name="Veneault-Fourrey C."/>
            <person name="LaButti K."/>
            <person name="Lindquist E.A."/>
            <person name="Lipzen A."/>
            <person name="Lundell T."/>
            <person name="Morin E."/>
            <person name="Murat C."/>
            <person name="Sun H."/>
            <person name="Tunlid A."/>
            <person name="Henrissat B."/>
            <person name="Grigoriev I.V."/>
            <person name="Hibbett D.S."/>
            <person name="Martin F."/>
            <person name="Nordberg H.P."/>
            <person name="Cantor M.N."/>
            <person name="Hua S.X."/>
        </authorList>
    </citation>
    <scope>NUCLEOTIDE SEQUENCE [LARGE SCALE GENOMIC DNA]</scope>
    <source>
        <strain evidence="1 2">LaAM-08-1</strain>
    </source>
</reference>
<name>A0A0C9WUT2_9AGAR</name>
<keyword evidence="2" id="KW-1185">Reference proteome</keyword>
<dbReference type="Proteomes" id="UP000054477">
    <property type="component" value="Unassembled WGS sequence"/>
</dbReference>
<dbReference type="HOGENOM" id="CLU_1875768_0_0_1"/>
<sequence length="136" mass="15572">MYLEIVARASRQGVTLDHIESLEMARSGSKGEDAILSGPAASNHRDLKAYSWLLLSFRVIWSRLQTDYQHRNCSSSGLRTGRNYTNEKGCAGRATHVVLIFQTIWLVSMKLRFRMSISRDRRKHMSTKPLFQAREG</sequence>
<evidence type="ECO:0000313" key="2">
    <source>
        <dbReference type="Proteomes" id="UP000054477"/>
    </source>
</evidence>
<reference evidence="2" key="2">
    <citation type="submission" date="2015-01" db="EMBL/GenBank/DDBJ databases">
        <title>Evolutionary Origins and Diversification of the Mycorrhizal Mutualists.</title>
        <authorList>
            <consortium name="DOE Joint Genome Institute"/>
            <consortium name="Mycorrhizal Genomics Consortium"/>
            <person name="Kohler A."/>
            <person name="Kuo A."/>
            <person name="Nagy L.G."/>
            <person name="Floudas D."/>
            <person name="Copeland A."/>
            <person name="Barry K.W."/>
            <person name="Cichocki N."/>
            <person name="Veneault-Fourrey C."/>
            <person name="LaButti K."/>
            <person name="Lindquist E.A."/>
            <person name="Lipzen A."/>
            <person name="Lundell T."/>
            <person name="Morin E."/>
            <person name="Murat C."/>
            <person name="Riley R."/>
            <person name="Ohm R."/>
            <person name="Sun H."/>
            <person name="Tunlid A."/>
            <person name="Henrissat B."/>
            <person name="Grigoriev I.V."/>
            <person name="Hibbett D.S."/>
            <person name="Martin F."/>
        </authorList>
    </citation>
    <scope>NUCLEOTIDE SEQUENCE [LARGE SCALE GENOMIC DNA]</scope>
    <source>
        <strain evidence="2">LaAM-08-1</strain>
    </source>
</reference>
<gene>
    <name evidence="1" type="ORF">K443DRAFT_121689</name>
</gene>